<comment type="function">
    <text evidence="15">Plays a critical role in recombination and DNA repair. Helps process Holliday junction intermediates to mature products by catalyzing branch migration. Has replication fork regression activity, unwinds stalled or blocked replication forks to make a HJ that can be resolved. Has a DNA unwinding activity characteristic of a DNA helicase with 3'-5' polarity.</text>
</comment>
<dbReference type="PROSITE" id="PS51194">
    <property type="entry name" value="HELICASE_CTER"/>
    <property type="match status" value="1"/>
</dbReference>
<name>W0EEI6_9FIRM</name>
<dbReference type="NCBIfam" id="NF008165">
    <property type="entry name" value="PRK10917.1-3"/>
    <property type="match status" value="1"/>
</dbReference>
<evidence type="ECO:0000256" key="2">
    <source>
        <dbReference type="ARBA" id="ARBA00017846"/>
    </source>
</evidence>
<dbReference type="Pfam" id="PF19833">
    <property type="entry name" value="RecG_dom3_C"/>
    <property type="match status" value="1"/>
</dbReference>
<dbReference type="PANTHER" id="PTHR47964">
    <property type="entry name" value="ATP-DEPENDENT DNA HELICASE HOMOLOG RECG, CHLOROPLASTIC"/>
    <property type="match status" value="1"/>
</dbReference>
<dbReference type="InterPro" id="IPR033454">
    <property type="entry name" value="RecG_wedge"/>
</dbReference>
<dbReference type="CDD" id="cd04488">
    <property type="entry name" value="RecG_wedge_OBF"/>
    <property type="match status" value="1"/>
</dbReference>
<accession>W0EEI6</accession>
<evidence type="ECO:0000256" key="15">
    <source>
        <dbReference type="RuleBase" id="RU363016"/>
    </source>
</evidence>
<gene>
    <name evidence="19" type="ORF">DESME_11850</name>
</gene>
<evidence type="ECO:0000313" key="19">
    <source>
        <dbReference type="EMBL" id="AHF07624.1"/>
    </source>
</evidence>
<dbReference type="SUPFAM" id="SSF52540">
    <property type="entry name" value="P-loop containing nucleoside triphosphate hydrolases"/>
    <property type="match status" value="2"/>
</dbReference>
<dbReference type="InterPro" id="IPR001650">
    <property type="entry name" value="Helicase_C-like"/>
</dbReference>
<keyword evidence="3 15" id="KW-0547">Nucleotide-binding</keyword>
<dbReference type="eggNOG" id="COG1200">
    <property type="taxonomic scope" value="Bacteria"/>
</dbReference>
<evidence type="ECO:0000256" key="6">
    <source>
        <dbReference type="ARBA" id="ARBA00022806"/>
    </source>
</evidence>
<evidence type="ECO:0000256" key="4">
    <source>
        <dbReference type="ARBA" id="ARBA00022763"/>
    </source>
</evidence>
<dbReference type="PROSITE" id="PS51192">
    <property type="entry name" value="HELICASE_ATP_BIND_1"/>
    <property type="match status" value="1"/>
</dbReference>
<sequence length="809" mass="90870">MISSQEKLVLQNLKRAIVAEEKQGCSDTGVVGGFHFFLTGILRRLEQLAPNNDRQILTTIAQNYAALSPLQRREALAHLRRFIDNVNLSSSDSSELKRNPMTSEESNREASPQKELAPEKLNPVEGVPVKDVLEKPISIKPKSEPKEHSLQYLKGVGPERAKQLEHLGVQTDKDLLLYFPRRYENRRLLRIEELKDGELATVSGKVVSGQITKARMKIVKLSIEQDGHLFTAVWFNQTFILKQFPVGTLVTVTGKVRWQKRVPELQATDIIKTGTGTPPEIIPIYSETARLSSKVIRNLVRGVISQVPTYFPEVFPQEFQIGLDRPQAYREIHFPSSFQRLGQARERIVFEEVLFLQLAVARLRQGVEREESPILTGGQTLVEDFVKGLPFELTTAQKRVIHEIFRDMESSKGMTRLVQGDVGSGKTAVAMAALLKAVGSGYQGAMMAPTEILALQHVQSLREAFRPLGIRVVCLLGGQTRSEREKVLEEIAEGTAQIVVGTHAIIQETVVFKALGLAVTDEQHRFGVKQRTMLQSKGQNPHVLVMTATPIPRTLALTLYGDLQLSALDEMPKGRKPIITRKLSERGRSNLEKFLEEEMEKGHQIYVVCPLVDESEHMDFISATERYESLCQRFPHRNVALLHGRMKGPEKEAVMQNFQAGETDILVSTTVVEVGVNVPNASVMVIENAERFGLAQLHQLRGRVGRGSEQSFCILMSSVKDSRRLEVLCETQDGFKIAEEDLKLRGAGEILGTRQHGVMELRLANLSQDARIVEQAYQVAQKILAHPQDYEELWREVDKYYSLDNVGLH</sequence>
<keyword evidence="8" id="KW-0238">DNA-binding</keyword>
<dbReference type="AlphaFoldDB" id="W0EEI6"/>
<dbReference type="Pfam" id="PF00271">
    <property type="entry name" value="Helicase_C"/>
    <property type="match status" value="1"/>
</dbReference>
<dbReference type="GO" id="GO:0016887">
    <property type="term" value="F:ATP hydrolysis activity"/>
    <property type="evidence" value="ECO:0007669"/>
    <property type="project" value="RHEA"/>
</dbReference>
<feature type="domain" description="Helicase ATP-binding" evidence="17">
    <location>
        <begin position="407"/>
        <end position="568"/>
    </location>
</feature>
<dbReference type="InterPro" id="IPR014001">
    <property type="entry name" value="Helicase_ATP-bd"/>
</dbReference>
<dbReference type="Proteomes" id="UP000010847">
    <property type="component" value="Chromosome"/>
</dbReference>
<dbReference type="Gene3D" id="2.40.50.140">
    <property type="entry name" value="Nucleic acid-binding proteins"/>
    <property type="match status" value="1"/>
</dbReference>
<keyword evidence="10 15" id="KW-0234">DNA repair</keyword>
<dbReference type="GO" id="GO:0006310">
    <property type="term" value="P:DNA recombination"/>
    <property type="evidence" value="ECO:0007669"/>
    <property type="project" value="UniProtKB-UniRule"/>
</dbReference>
<keyword evidence="11" id="KW-0413">Isomerase</keyword>
<dbReference type="SUPFAM" id="SSF50249">
    <property type="entry name" value="Nucleic acid-binding proteins"/>
    <property type="match status" value="1"/>
</dbReference>
<evidence type="ECO:0000256" key="16">
    <source>
        <dbReference type="SAM" id="MobiDB-lite"/>
    </source>
</evidence>
<dbReference type="SMART" id="SM00490">
    <property type="entry name" value="HELICc"/>
    <property type="match status" value="1"/>
</dbReference>
<dbReference type="Pfam" id="PF00270">
    <property type="entry name" value="DEAD"/>
    <property type="match status" value="1"/>
</dbReference>
<dbReference type="KEGG" id="dmt:DESME_11850"/>
<dbReference type="OrthoDB" id="9804325at2"/>
<keyword evidence="7 15" id="KW-0067">ATP-binding</keyword>
<dbReference type="NCBIfam" id="TIGR00643">
    <property type="entry name" value="recG"/>
    <property type="match status" value="1"/>
</dbReference>
<dbReference type="InterPro" id="IPR047112">
    <property type="entry name" value="RecG/Mfd"/>
</dbReference>
<dbReference type="CDD" id="cd17992">
    <property type="entry name" value="DEXHc_RecG"/>
    <property type="match status" value="1"/>
</dbReference>
<evidence type="ECO:0000259" key="17">
    <source>
        <dbReference type="PROSITE" id="PS51192"/>
    </source>
</evidence>
<comment type="similarity">
    <text evidence="1 15">Belongs to the helicase family. RecG subfamily.</text>
</comment>
<proteinExistence type="inferred from homology"/>
<evidence type="ECO:0000256" key="9">
    <source>
        <dbReference type="ARBA" id="ARBA00023172"/>
    </source>
</evidence>
<dbReference type="EC" id="5.6.2.4" evidence="13 15"/>
<evidence type="ECO:0000313" key="20">
    <source>
        <dbReference type="Proteomes" id="UP000010847"/>
    </source>
</evidence>
<dbReference type="RefSeq" id="WP_006716548.1">
    <property type="nucleotide sequence ID" value="NZ_CP007032.1"/>
</dbReference>
<dbReference type="EMBL" id="CP007032">
    <property type="protein sequence ID" value="AHF07624.1"/>
    <property type="molecule type" value="Genomic_DNA"/>
</dbReference>
<evidence type="ECO:0000259" key="18">
    <source>
        <dbReference type="PROSITE" id="PS51194"/>
    </source>
</evidence>
<dbReference type="Pfam" id="PF17191">
    <property type="entry name" value="RecG_wedge"/>
    <property type="match status" value="1"/>
</dbReference>
<reference evidence="19 20" key="1">
    <citation type="submission" date="2013-12" db="EMBL/GenBank/DDBJ databases">
        <authorList>
            <consortium name="DOE Joint Genome Institute"/>
            <person name="Smidt H."/>
            <person name="Huntemann M."/>
            <person name="Han J."/>
            <person name="Chen A."/>
            <person name="Kyrpides N."/>
            <person name="Mavromatis K."/>
            <person name="Markowitz V."/>
            <person name="Palaniappan K."/>
            <person name="Ivanova N."/>
            <person name="Schaumberg A."/>
            <person name="Pati A."/>
            <person name="Liolios K."/>
            <person name="Nordberg H.P."/>
            <person name="Cantor M.N."/>
            <person name="Hua S.X."/>
            <person name="Woyke T."/>
        </authorList>
    </citation>
    <scope>NUCLEOTIDE SEQUENCE [LARGE SCALE GENOMIC DNA]</scope>
    <source>
        <strain evidence="20">DSM 15288</strain>
    </source>
</reference>
<protein>
    <recommendedName>
        <fullName evidence="2 15">ATP-dependent DNA helicase RecG</fullName>
        <ecNumber evidence="13 15">5.6.2.4</ecNumber>
    </recommendedName>
</protein>
<dbReference type="SMART" id="SM00487">
    <property type="entry name" value="DEXDc"/>
    <property type="match status" value="1"/>
</dbReference>
<feature type="region of interest" description="Disordered" evidence="16">
    <location>
        <begin position="90"/>
        <end position="122"/>
    </location>
</feature>
<evidence type="ECO:0000256" key="3">
    <source>
        <dbReference type="ARBA" id="ARBA00022741"/>
    </source>
</evidence>
<dbReference type="GO" id="GO:0003677">
    <property type="term" value="F:DNA binding"/>
    <property type="evidence" value="ECO:0007669"/>
    <property type="project" value="UniProtKB-KW"/>
</dbReference>
<dbReference type="GO" id="GO:0043138">
    <property type="term" value="F:3'-5' DNA helicase activity"/>
    <property type="evidence" value="ECO:0007669"/>
    <property type="project" value="UniProtKB-EC"/>
</dbReference>
<dbReference type="HOGENOM" id="CLU_005122_7_1_9"/>
<dbReference type="STRING" id="871968.DESME_11850"/>
<keyword evidence="5 15" id="KW-0378">Hydrolase</keyword>
<keyword evidence="20" id="KW-1185">Reference proteome</keyword>
<feature type="domain" description="Helicase C-terminal" evidence="18">
    <location>
        <begin position="590"/>
        <end position="750"/>
    </location>
</feature>
<evidence type="ECO:0000256" key="8">
    <source>
        <dbReference type="ARBA" id="ARBA00023125"/>
    </source>
</evidence>
<comment type="catalytic activity">
    <reaction evidence="14 15">
        <text>ATP + H2O = ADP + phosphate + H(+)</text>
        <dbReference type="Rhea" id="RHEA:13065"/>
        <dbReference type="ChEBI" id="CHEBI:15377"/>
        <dbReference type="ChEBI" id="CHEBI:15378"/>
        <dbReference type="ChEBI" id="CHEBI:30616"/>
        <dbReference type="ChEBI" id="CHEBI:43474"/>
        <dbReference type="ChEBI" id="CHEBI:456216"/>
        <dbReference type="EC" id="5.6.2.4"/>
    </reaction>
</comment>
<dbReference type="PANTHER" id="PTHR47964:SF1">
    <property type="entry name" value="ATP-DEPENDENT DNA HELICASE HOMOLOG RECG, CHLOROPLASTIC"/>
    <property type="match status" value="1"/>
</dbReference>
<dbReference type="GO" id="GO:0005524">
    <property type="term" value="F:ATP binding"/>
    <property type="evidence" value="ECO:0007669"/>
    <property type="project" value="UniProtKB-KW"/>
</dbReference>
<organism evidence="19 20">
    <name type="scientific">Desulfitobacterium metallireducens DSM 15288</name>
    <dbReference type="NCBI Taxonomy" id="871968"/>
    <lineage>
        <taxon>Bacteria</taxon>
        <taxon>Bacillati</taxon>
        <taxon>Bacillota</taxon>
        <taxon>Clostridia</taxon>
        <taxon>Eubacteriales</taxon>
        <taxon>Desulfitobacteriaceae</taxon>
        <taxon>Desulfitobacterium</taxon>
    </lineage>
</organism>
<evidence type="ECO:0000256" key="7">
    <source>
        <dbReference type="ARBA" id="ARBA00022840"/>
    </source>
</evidence>
<dbReference type="InterPro" id="IPR012340">
    <property type="entry name" value="NA-bd_OB-fold"/>
</dbReference>
<keyword evidence="4 15" id="KW-0227">DNA damage</keyword>
<evidence type="ECO:0000256" key="13">
    <source>
        <dbReference type="ARBA" id="ARBA00034808"/>
    </source>
</evidence>
<evidence type="ECO:0000256" key="11">
    <source>
        <dbReference type="ARBA" id="ARBA00023235"/>
    </source>
</evidence>
<feature type="compositionally biased region" description="Basic and acidic residues" evidence="16">
    <location>
        <begin position="105"/>
        <end position="118"/>
    </location>
</feature>
<keyword evidence="9 15" id="KW-0233">DNA recombination</keyword>
<comment type="catalytic activity">
    <reaction evidence="12 15">
        <text>Couples ATP hydrolysis with the unwinding of duplex DNA by translocating in the 3'-5' direction.</text>
        <dbReference type="EC" id="5.6.2.4"/>
    </reaction>
</comment>
<keyword evidence="6 15" id="KW-0347">Helicase</keyword>
<dbReference type="InterPro" id="IPR011545">
    <property type="entry name" value="DEAD/DEAH_box_helicase_dom"/>
</dbReference>
<dbReference type="InterPro" id="IPR027417">
    <property type="entry name" value="P-loop_NTPase"/>
</dbReference>
<dbReference type="InterPro" id="IPR045562">
    <property type="entry name" value="RecG_dom3_C"/>
</dbReference>
<evidence type="ECO:0000256" key="10">
    <source>
        <dbReference type="ARBA" id="ARBA00023204"/>
    </source>
</evidence>
<dbReference type="GO" id="GO:0006281">
    <property type="term" value="P:DNA repair"/>
    <property type="evidence" value="ECO:0007669"/>
    <property type="project" value="UniProtKB-UniRule"/>
</dbReference>
<dbReference type="NCBIfam" id="NF008168">
    <property type="entry name" value="PRK10917.2-2"/>
    <property type="match status" value="1"/>
</dbReference>
<evidence type="ECO:0000256" key="12">
    <source>
        <dbReference type="ARBA" id="ARBA00034617"/>
    </source>
</evidence>
<dbReference type="Gene3D" id="3.40.50.300">
    <property type="entry name" value="P-loop containing nucleotide triphosphate hydrolases"/>
    <property type="match status" value="2"/>
</dbReference>
<evidence type="ECO:0000256" key="1">
    <source>
        <dbReference type="ARBA" id="ARBA00007504"/>
    </source>
</evidence>
<dbReference type="InterPro" id="IPR004609">
    <property type="entry name" value="ATP-dep_DNA_helicase_RecG"/>
</dbReference>
<evidence type="ECO:0000256" key="14">
    <source>
        <dbReference type="ARBA" id="ARBA00048988"/>
    </source>
</evidence>
<evidence type="ECO:0000256" key="5">
    <source>
        <dbReference type="ARBA" id="ARBA00022801"/>
    </source>
</evidence>